<evidence type="ECO:0000313" key="6">
    <source>
        <dbReference type="Proteomes" id="UP000836402"/>
    </source>
</evidence>
<feature type="region of interest" description="Disordered" evidence="1">
    <location>
        <begin position="1"/>
        <end position="41"/>
    </location>
</feature>
<name>A0A177U6U7_9BASI</name>
<dbReference type="AlphaFoldDB" id="A0A177U6U7"/>
<feature type="region of interest" description="Disordered" evidence="1">
    <location>
        <begin position="163"/>
        <end position="217"/>
    </location>
</feature>
<dbReference type="PANTHER" id="PTHR46929:SF3">
    <property type="entry name" value="MYB_SANT-LIKE DOMAIN-CONTAINING PROTEIN"/>
    <property type="match status" value="1"/>
</dbReference>
<protein>
    <recommendedName>
        <fullName evidence="2">Myb/SANT-like domain-containing protein</fullName>
    </recommendedName>
</protein>
<evidence type="ECO:0000313" key="3">
    <source>
        <dbReference type="EMBL" id="CAD6933524.1"/>
    </source>
</evidence>
<dbReference type="EMBL" id="CAJHJG010003597">
    <property type="protein sequence ID" value="CAD6933524.1"/>
    <property type="molecule type" value="Genomic_DNA"/>
</dbReference>
<evidence type="ECO:0000313" key="5">
    <source>
        <dbReference type="Proteomes" id="UP000077671"/>
    </source>
</evidence>
<accession>A0A177U6U7</accession>
<dbReference type="PANTHER" id="PTHR46929">
    <property type="entry name" value="EXPRESSED PROTEIN"/>
    <property type="match status" value="1"/>
</dbReference>
<evidence type="ECO:0000259" key="2">
    <source>
        <dbReference type="Pfam" id="PF12776"/>
    </source>
</evidence>
<organism evidence="4 5">
    <name type="scientific">Tilletia caries</name>
    <name type="common">wheat bunt fungus</name>
    <dbReference type="NCBI Taxonomy" id="13290"/>
    <lineage>
        <taxon>Eukaryota</taxon>
        <taxon>Fungi</taxon>
        <taxon>Dikarya</taxon>
        <taxon>Basidiomycota</taxon>
        <taxon>Ustilaginomycotina</taxon>
        <taxon>Exobasidiomycetes</taxon>
        <taxon>Tilletiales</taxon>
        <taxon>Tilletiaceae</taxon>
        <taxon>Tilletia</taxon>
    </lineage>
</organism>
<reference evidence="3" key="3">
    <citation type="submission" date="2020-10" db="EMBL/GenBank/DDBJ databases">
        <authorList>
            <person name="Sedaghatjoo S."/>
        </authorList>
    </citation>
    <scope>NUCLEOTIDE SEQUENCE</scope>
    <source>
        <strain evidence="3">AZH3</strain>
    </source>
</reference>
<dbReference type="Proteomes" id="UP000836402">
    <property type="component" value="Unassembled WGS sequence"/>
</dbReference>
<dbReference type="Pfam" id="PF12776">
    <property type="entry name" value="Myb_DNA-bind_3"/>
    <property type="match status" value="1"/>
</dbReference>
<proteinExistence type="predicted"/>
<reference evidence="4" key="1">
    <citation type="submission" date="2016-04" db="EMBL/GenBank/DDBJ databases">
        <authorList>
            <person name="Nguyen H.D."/>
            <person name="Kesanakurti P."/>
            <person name="Cullis J."/>
            <person name="Levesque C.A."/>
            <person name="Hambleton S."/>
        </authorList>
    </citation>
    <scope>NUCLEOTIDE SEQUENCE</scope>
    <source>
        <strain evidence="4">DAOMC 238032</strain>
    </source>
</reference>
<comment type="caution">
    <text evidence="4">The sequence shown here is derived from an EMBL/GenBank/DDBJ whole genome shotgun (WGS) entry which is preliminary data.</text>
</comment>
<sequence>MSSSSSESAAQETQTQSQGEALSQAPPASATQAGQRKENCFWASTEDEKLLDVLEEGKQQGKASGGGFKPELWVRVLEEIEPLHEKGRKKALADVKNHYRNLKAQYKEVKELVDMSGFGWDEDKGVATADDAVWDDLVKRRPELKKWRHKSFPFYTQLDSLNSKSTATGALSRDVGAEGEASSDSENDSEKGDKEGSDDENDGQIPASRKRKRPSGVGALAEIATALRGMSNQDEGLGEAITELLDRDSEAFEVDELASLGLALADKPRLASVYKSFAERPDLRQGFLRKILDSDA</sequence>
<feature type="domain" description="Myb/SANT-like" evidence="2">
    <location>
        <begin position="42"/>
        <end position="136"/>
    </location>
</feature>
<gene>
    <name evidence="4" type="ORF">A4X03_0g7958</name>
    <name evidence="3" type="ORF">JKIAZH3_G6689</name>
</gene>
<dbReference type="InterPro" id="IPR024752">
    <property type="entry name" value="Myb/SANT-like_dom"/>
</dbReference>
<evidence type="ECO:0000256" key="1">
    <source>
        <dbReference type="SAM" id="MobiDB-lite"/>
    </source>
</evidence>
<dbReference type="EMBL" id="LWDD02002125">
    <property type="protein sequence ID" value="KAE8242821.1"/>
    <property type="molecule type" value="Genomic_DNA"/>
</dbReference>
<feature type="compositionally biased region" description="Low complexity" evidence="1">
    <location>
        <begin position="1"/>
        <end position="18"/>
    </location>
</feature>
<dbReference type="Proteomes" id="UP000077671">
    <property type="component" value="Unassembled WGS sequence"/>
</dbReference>
<reference evidence="4" key="2">
    <citation type="journal article" date="2019" name="IMA Fungus">
        <title>Genome sequencing and comparison of five Tilletia species to identify candidate genes for the detection of regulated species infecting wheat.</title>
        <authorList>
            <person name="Nguyen H.D.T."/>
            <person name="Sultana T."/>
            <person name="Kesanakurti P."/>
            <person name="Hambleton S."/>
        </authorList>
    </citation>
    <scope>NUCLEOTIDE SEQUENCE</scope>
    <source>
        <strain evidence="4">DAOMC 238032</strain>
    </source>
</reference>
<evidence type="ECO:0000313" key="4">
    <source>
        <dbReference type="EMBL" id="KAE8242821.1"/>
    </source>
</evidence>
<keyword evidence="6" id="KW-1185">Reference proteome</keyword>